<sequence>MSFKDLLEVYLEDLNMKLLQEFVDIFVAKNSKFGYYGNLLLLNFVVYERWVKKHLDFDFTGFYSIFSEHFVENRVMNFEKLNEIYDQYESGKNSMCSRDTSVCTEITDYLSKD</sequence>
<dbReference type="VEuPathDB" id="MicrosporidiaDB:EDEG_01126"/>
<organism evidence="1 2">
    <name type="scientific">Edhazardia aedis (strain USNM 41457)</name>
    <name type="common">Microsporidian parasite</name>
    <dbReference type="NCBI Taxonomy" id="1003232"/>
    <lineage>
        <taxon>Eukaryota</taxon>
        <taxon>Fungi</taxon>
        <taxon>Fungi incertae sedis</taxon>
        <taxon>Microsporidia</taxon>
        <taxon>Edhazardia</taxon>
    </lineage>
</organism>
<reference evidence="1 2" key="1">
    <citation type="submission" date="2011-08" db="EMBL/GenBank/DDBJ databases">
        <authorList>
            <person name="Liu Z.J."/>
            <person name="Shi F.L."/>
            <person name="Lu J.Q."/>
            <person name="Li M."/>
            <person name="Wang Z.L."/>
        </authorList>
    </citation>
    <scope>NUCLEOTIDE SEQUENCE [LARGE SCALE GENOMIC DNA]</scope>
    <source>
        <strain evidence="1 2">USNM 41457</strain>
    </source>
</reference>
<reference evidence="2" key="2">
    <citation type="submission" date="2015-07" db="EMBL/GenBank/DDBJ databases">
        <title>Contrasting host-pathogen interactions and genome evolution in two generalist and specialist microsporidian pathogens of mosquitoes.</title>
        <authorList>
            <consortium name="The Broad Institute Genomics Platform"/>
            <consortium name="The Broad Institute Genome Sequencing Center for Infectious Disease"/>
            <person name="Cuomo C.A."/>
            <person name="Sanscrainte N.D."/>
            <person name="Goldberg J.M."/>
            <person name="Heiman D."/>
            <person name="Young S."/>
            <person name="Zeng Q."/>
            <person name="Becnel J.J."/>
            <person name="Birren B.W."/>
        </authorList>
    </citation>
    <scope>NUCLEOTIDE SEQUENCE [LARGE SCALE GENOMIC DNA]</scope>
    <source>
        <strain evidence="2">USNM 41457</strain>
    </source>
</reference>
<comment type="caution">
    <text evidence="1">The sequence shown here is derived from an EMBL/GenBank/DDBJ whole genome shotgun (WGS) entry which is preliminary data.</text>
</comment>
<keyword evidence="2" id="KW-1185">Reference proteome</keyword>
<dbReference type="EMBL" id="AFBI03000015">
    <property type="protein sequence ID" value="EJW04678.1"/>
    <property type="molecule type" value="Genomic_DNA"/>
</dbReference>
<name>J8ZYF2_EDHAE</name>
<accession>J8ZYF2</accession>
<protein>
    <submittedName>
        <fullName evidence="1">Uncharacterized protein</fullName>
    </submittedName>
</protein>
<dbReference type="InParanoid" id="J8ZYF2"/>
<proteinExistence type="predicted"/>
<gene>
    <name evidence="1" type="ORF">EDEG_01126</name>
</gene>
<evidence type="ECO:0000313" key="2">
    <source>
        <dbReference type="Proteomes" id="UP000003163"/>
    </source>
</evidence>
<dbReference type="HOGENOM" id="CLU_2133469_0_0_1"/>
<dbReference type="OrthoDB" id="2194483at2759"/>
<dbReference type="AlphaFoldDB" id="J8ZYF2"/>
<dbReference type="Proteomes" id="UP000003163">
    <property type="component" value="Unassembled WGS sequence"/>
</dbReference>
<evidence type="ECO:0000313" key="1">
    <source>
        <dbReference type="EMBL" id="EJW04678.1"/>
    </source>
</evidence>